<keyword evidence="2" id="KW-1185">Reference proteome</keyword>
<reference evidence="1 2" key="1">
    <citation type="journal article" date="2020" name="bioRxiv">
        <title>Whole genome comparisons of ergot fungi reveals the divergence and evolution of species within the genus Claviceps are the result of varying mechanisms driving genome evolution and host range expansion.</title>
        <authorList>
            <person name="Wyka S.A."/>
            <person name="Mondo S.J."/>
            <person name="Liu M."/>
            <person name="Dettman J."/>
            <person name="Nalam V."/>
            <person name="Broders K.D."/>
        </authorList>
    </citation>
    <scope>NUCLEOTIDE SEQUENCE [LARGE SCALE GENOMIC DNA]</scope>
    <source>
        <strain evidence="1 2">LM576</strain>
    </source>
</reference>
<dbReference type="Proteomes" id="UP000732380">
    <property type="component" value="Unassembled WGS sequence"/>
</dbReference>
<name>A0A9P7PU16_9HYPO</name>
<dbReference type="AlphaFoldDB" id="A0A9P7PU16"/>
<comment type="caution">
    <text evidence="1">The sequence shown here is derived from an EMBL/GenBank/DDBJ whole genome shotgun (WGS) entry which is preliminary data.</text>
</comment>
<sequence length="160" mass="17897">MNSNPTPIQTARTSASAEVERGLIDYLADQLQKCNNLSAVPDDAQCAQLKTQLDRIGNTLTDVQGTATAIQRNVTKLRGEVKILRDDVISLQGQFSNIDQDIKYLQSSMKGMIENVRVIREQLVRRGELFRKTILNLRVDSRSKKSGQDPAKVNIRLKTS</sequence>
<accession>A0A9P7PU16</accession>
<dbReference type="Gene3D" id="1.20.5.340">
    <property type="match status" value="1"/>
</dbReference>
<dbReference type="EMBL" id="SRQM01000700">
    <property type="protein sequence ID" value="KAG6106750.1"/>
    <property type="molecule type" value="Genomic_DNA"/>
</dbReference>
<gene>
    <name evidence="1" type="ORF">E4U13_007315</name>
</gene>
<proteinExistence type="predicted"/>
<protein>
    <submittedName>
        <fullName evidence="1">Uncharacterized protein</fullName>
    </submittedName>
</protein>
<evidence type="ECO:0000313" key="1">
    <source>
        <dbReference type="EMBL" id="KAG6106750.1"/>
    </source>
</evidence>
<organism evidence="1 2">
    <name type="scientific">Claviceps humidiphila</name>
    <dbReference type="NCBI Taxonomy" id="1294629"/>
    <lineage>
        <taxon>Eukaryota</taxon>
        <taxon>Fungi</taxon>
        <taxon>Dikarya</taxon>
        <taxon>Ascomycota</taxon>
        <taxon>Pezizomycotina</taxon>
        <taxon>Sordariomycetes</taxon>
        <taxon>Hypocreomycetidae</taxon>
        <taxon>Hypocreales</taxon>
        <taxon>Clavicipitaceae</taxon>
        <taxon>Claviceps</taxon>
    </lineage>
</organism>
<evidence type="ECO:0000313" key="2">
    <source>
        <dbReference type="Proteomes" id="UP000732380"/>
    </source>
</evidence>